<protein>
    <submittedName>
        <fullName evidence="1">Uncharacterized protein</fullName>
    </submittedName>
</protein>
<proteinExistence type="predicted"/>
<evidence type="ECO:0000313" key="2">
    <source>
        <dbReference type="Proteomes" id="UP000309340"/>
    </source>
</evidence>
<organism evidence="1 2">
    <name type="scientific">Friedmanniomyces simplex</name>
    <dbReference type="NCBI Taxonomy" id="329884"/>
    <lineage>
        <taxon>Eukaryota</taxon>
        <taxon>Fungi</taxon>
        <taxon>Dikarya</taxon>
        <taxon>Ascomycota</taxon>
        <taxon>Pezizomycotina</taxon>
        <taxon>Dothideomycetes</taxon>
        <taxon>Dothideomycetidae</taxon>
        <taxon>Mycosphaerellales</taxon>
        <taxon>Teratosphaeriaceae</taxon>
        <taxon>Friedmanniomyces</taxon>
    </lineage>
</organism>
<keyword evidence="2" id="KW-1185">Reference proteome</keyword>
<name>A0A4U0WDV0_9PEZI</name>
<feature type="non-terminal residue" evidence="1">
    <location>
        <position position="1"/>
    </location>
</feature>
<sequence>QKMDQYSIQPQNCYNMDEKGFLVGHLQKVKRIFPKALMQQQRLLGTEAALWGGGGAIEDFKSNEVMHITKRVRLEESQQQDATTLANLLGLKTPRGKKKTEMIAMLFGRYEDLFSSSSICGPA</sequence>
<dbReference type="OrthoDB" id="3938460at2759"/>
<gene>
    <name evidence="1" type="ORF">B0A55_11893</name>
</gene>
<dbReference type="AlphaFoldDB" id="A0A4U0WDV0"/>
<accession>A0A4U0WDV0</accession>
<dbReference type="STRING" id="329884.A0A4U0WDV0"/>
<reference evidence="1 2" key="1">
    <citation type="submission" date="2017-03" db="EMBL/GenBank/DDBJ databases">
        <title>Genomes of endolithic fungi from Antarctica.</title>
        <authorList>
            <person name="Coleine C."/>
            <person name="Masonjones S."/>
            <person name="Stajich J.E."/>
        </authorList>
    </citation>
    <scope>NUCLEOTIDE SEQUENCE [LARGE SCALE GENOMIC DNA]</scope>
    <source>
        <strain evidence="1 2">CCFEE 5184</strain>
    </source>
</reference>
<dbReference type="EMBL" id="NAJQ01001309">
    <property type="protein sequence ID" value="TKA60924.1"/>
    <property type="molecule type" value="Genomic_DNA"/>
</dbReference>
<comment type="caution">
    <text evidence="1">The sequence shown here is derived from an EMBL/GenBank/DDBJ whole genome shotgun (WGS) entry which is preliminary data.</text>
</comment>
<dbReference type="Proteomes" id="UP000309340">
    <property type="component" value="Unassembled WGS sequence"/>
</dbReference>
<evidence type="ECO:0000313" key="1">
    <source>
        <dbReference type="EMBL" id="TKA60924.1"/>
    </source>
</evidence>